<dbReference type="Gene3D" id="3.40.50.1820">
    <property type="entry name" value="alpha/beta hydrolase"/>
    <property type="match status" value="1"/>
</dbReference>
<dbReference type="PANTHER" id="PTHR43037">
    <property type="entry name" value="UNNAMED PRODUCT-RELATED"/>
    <property type="match status" value="1"/>
</dbReference>
<dbReference type="PANTHER" id="PTHR43037:SF5">
    <property type="entry name" value="FERULOYL ESTERASE"/>
    <property type="match status" value="1"/>
</dbReference>
<evidence type="ECO:0000256" key="1">
    <source>
        <dbReference type="ARBA" id="ARBA00022729"/>
    </source>
</evidence>
<dbReference type="InterPro" id="IPR029058">
    <property type="entry name" value="AB_hydrolase_fold"/>
</dbReference>
<feature type="chain" id="PRO_5011573965" evidence="3">
    <location>
        <begin position="20"/>
        <end position="298"/>
    </location>
</feature>
<sequence>MPLRPWMVCLLLISVLPLAGCDEYTADPGGPLGPGNWELKLSYGGKTRAFYLHVPTDYRAEPPLPLLLSFHGYRDTPAGQAEKDGFPSLADSERFLVAYPEGMGTPGLLGWNAGPACCGLAENNAVDDVGFARHVVAHLTTRCSIDGRRIYAHGHANGGGMAHRLGREASDLFAAISVSSMPVLVPDITPHYPIPVIHFHGTQDTTIAYGGGTIPLEGAPYIGAEASFADWIIKNGCTEGTAETRYHGASWCTTTSTCDDGVTVTLCTLKNGTHNTLYDHGDIHVSRMSWNVMKDCTR</sequence>
<name>A0A1G5CK94_9BACT</name>
<dbReference type="SUPFAM" id="SSF53474">
    <property type="entry name" value="alpha/beta-Hydrolases"/>
    <property type="match status" value="1"/>
</dbReference>
<evidence type="ECO:0000256" key="3">
    <source>
        <dbReference type="SAM" id="SignalP"/>
    </source>
</evidence>
<protein>
    <submittedName>
        <fullName evidence="4">Polyhydroxybutyrate depolymerase</fullName>
    </submittedName>
</protein>
<organism evidence="4 5">
    <name type="scientific">Desulfoluna spongiiphila</name>
    <dbReference type="NCBI Taxonomy" id="419481"/>
    <lineage>
        <taxon>Bacteria</taxon>
        <taxon>Pseudomonadati</taxon>
        <taxon>Thermodesulfobacteriota</taxon>
        <taxon>Desulfobacteria</taxon>
        <taxon>Desulfobacterales</taxon>
        <taxon>Desulfolunaceae</taxon>
        <taxon>Desulfoluna</taxon>
    </lineage>
</organism>
<dbReference type="Proteomes" id="UP000198870">
    <property type="component" value="Unassembled WGS sequence"/>
</dbReference>
<keyword evidence="1 3" id="KW-0732">Signal</keyword>
<dbReference type="RefSeq" id="WP_092209139.1">
    <property type="nucleotide sequence ID" value="NZ_FMUX01000003.1"/>
</dbReference>
<keyword evidence="2" id="KW-0378">Hydrolase</keyword>
<accession>A0A1G5CK94</accession>
<gene>
    <name evidence="4" type="ORF">SAMN05216233_10360</name>
</gene>
<feature type="signal peptide" evidence="3">
    <location>
        <begin position="1"/>
        <end position="19"/>
    </location>
</feature>
<keyword evidence="5" id="KW-1185">Reference proteome</keyword>
<dbReference type="EMBL" id="FMUX01000003">
    <property type="protein sequence ID" value="SCY02680.1"/>
    <property type="molecule type" value="Genomic_DNA"/>
</dbReference>
<evidence type="ECO:0000256" key="2">
    <source>
        <dbReference type="ARBA" id="ARBA00022801"/>
    </source>
</evidence>
<proteinExistence type="predicted"/>
<evidence type="ECO:0000313" key="4">
    <source>
        <dbReference type="EMBL" id="SCY02680.1"/>
    </source>
</evidence>
<dbReference type="GO" id="GO:0016787">
    <property type="term" value="F:hydrolase activity"/>
    <property type="evidence" value="ECO:0007669"/>
    <property type="project" value="UniProtKB-KW"/>
</dbReference>
<reference evidence="4 5" key="1">
    <citation type="submission" date="2016-10" db="EMBL/GenBank/DDBJ databases">
        <authorList>
            <person name="de Groot N.N."/>
        </authorList>
    </citation>
    <scope>NUCLEOTIDE SEQUENCE [LARGE SCALE GENOMIC DNA]</scope>
    <source>
        <strain evidence="4 5">AA1</strain>
    </source>
</reference>
<dbReference type="OrthoDB" id="9767239at2"/>
<evidence type="ECO:0000313" key="5">
    <source>
        <dbReference type="Proteomes" id="UP000198870"/>
    </source>
</evidence>
<dbReference type="STRING" id="419481.SAMN05216233_10360"/>
<dbReference type="InterPro" id="IPR050955">
    <property type="entry name" value="Plant_Biomass_Hydrol_Est"/>
</dbReference>
<dbReference type="AlphaFoldDB" id="A0A1G5CK94"/>